<reference evidence="1 2" key="1">
    <citation type="journal article" date="2025" name="Microbiol. Resour. Announc.">
        <title>Draft genome sequences for Neonectria magnoliae and Neonectria punicea, canker pathogens of Liriodendron tulipifera and Acer saccharum in West Virginia.</title>
        <authorList>
            <person name="Petronek H.M."/>
            <person name="Kasson M.T."/>
            <person name="Metheny A.M."/>
            <person name="Stauder C.M."/>
            <person name="Lovett B."/>
            <person name="Lynch S.C."/>
            <person name="Garnas J.R."/>
            <person name="Kasson L.R."/>
            <person name="Stajich J.E."/>
        </authorList>
    </citation>
    <scope>NUCLEOTIDE SEQUENCE [LARGE SCALE GENOMIC DNA]</scope>
    <source>
        <strain evidence="1 2">NRRL 64653</strain>
    </source>
</reference>
<evidence type="ECO:0000313" key="1">
    <source>
        <dbReference type="EMBL" id="KAK7413449.1"/>
    </source>
</evidence>
<dbReference type="Gene3D" id="3.40.1190.20">
    <property type="match status" value="1"/>
</dbReference>
<dbReference type="EMBL" id="JAZAVJ010000129">
    <property type="protein sequence ID" value="KAK7413449.1"/>
    <property type="molecule type" value="Genomic_DNA"/>
</dbReference>
<evidence type="ECO:0000313" key="2">
    <source>
        <dbReference type="Proteomes" id="UP001498476"/>
    </source>
</evidence>
<organism evidence="1 2">
    <name type="scientific">Neonectria punicea</name>
    <dbReference type="NCBI Taxonomy" id="979145"/>
    <lineage>
        <taxon>Eukaryota</taxon>
        <taxon>Fungi</taxon>
        <taxon>Dikarya</taxon>
        <taxon>Ascomycota</taxon>
        <taxon>Pezizomycotina</taxon>
        <taxon>Sordariomycetes</taxon>
        <taxon>Hypocreomycetidae</taxon>
        <taxon>Hypocreales</taxon>
        <taxon>Nectriaceae</taxon>
        <taxon>Neonectria</taxon>
    </lineage>
</organism>
<dbReference type="Proteomes" id="UP001498476">
    <property type="component" value="Unassembled WGS sequence"/>
</dbReference>
<proteinExistence type="predicted"/>
<dbReference type="SUPFAM" id="SSF53613">
    <property type="entry name" value="Ribokinase-like"/>
    <property type="match status" value="1"/>
</dbReference>
<comment type="caution">
    <text evidence="1">The sequence shown here is derived from an EMBL/GenBank/DDBJ whole genome shotgun (WGS) entry which is preliminary data.</text>
</comment>
<accession>A0ABR1GXS0</accession>
<feature type="non-terminal residue" evidence="1">
    <location>
        <position position="1"/>
    </location>
</feature>
<keyword evidence="2" id="KW-1185">Reference proteome</keyword>
<name>A0ABR1GXS0_9HYPO</name>
<dbReference type="InterPro" id="IPR029056">
    <property type="entry name" value="Ribokinase-like"/>
</dbReference>
<feature type="non-terminal residue" evidence="1">
    <location>
        <position position="187"/>
    </location>
</feature>
<gene>
    <name evidence="1" type="ORF">QQX98_007674</name>
</gene>
<sequence length="187" mass="21042">VPFFPSEDSKLRATTLNIRRGGNCLNSIEVLEQLLTEAERGVVQPYLVSCLPNASSQATRRIIGSFGPGSNVDFRHCIYRDANTEAASCYIIRSLDSGSRTLVSYNDLPEMTIEEFEPIVRSFNSDRETWWHFEGRIPDVTLQCIRLLRDVLPSAQISVEVEKPGREGLPELAAEADVVFYSRSWAE</sequence>
<dbReference type="PANTHER" id="PTHR42774:SF3">
    <property type="entry name" value="KETOHEXOKINASE"/>
    <property type="match status" value="1"/>
</dbReference>
<dbReference type="InterPro" id="IPR052562">
    <property type="entry name" value="Ketohexokinase-related"/>
</dbReference>
<dbReference type="PANTHER" id="PTHR42774">
    <property type="entry name" value="PHOSPHOTRANSFERASE SYSTEM TRANSPORT PROTEIN"/>
    <property type="match status" value="1"/>
</dbReference>
<protein>
    <submittedName>
        <fullName evidence="1">Uncharacterized protein</fullName>
    </submittedName>
</protein>